<dbReference type="EMBL" id="JANDBC010000001">
    <property type="protein sequence ID" value="MCP9291813.1"/>
    <property type="molecule type" value="Genomic_DNA"/>
</dbReference>
<dbReference type="InterPro" id="IPR000157">
    <property type="entry name" value="TIR_dom"/>
</dbReference>
<evidence type="ECO:0000313" key="2">
    <source>
        <dbReference type="EMBL" id="MCP9291813.1"/>
    </source>
</evidence>
<dbReference type="Pfam" id="PF13676">
    <property type="entry name" value="TIR_2"/>
    <property type="match status" value="1"/>
</dbReference>
<dbReference type="AlphaFoldDB" id="A0A9X2L507"/>
<sequence>MINEMQVFIAHQKGDREEAKKIATYLRSINIRVYFDEYDRELKKALRENNPKGVVKAIEKGLKSSTHMICLISKNTLYSKWVPFEIGYGYDKTKVYSLTLKGIKDYEIPDYIKATEILRDILDLNIFAKQYGSKRLFEQKNYSNRSSYLHPLSGIMDPIVS</sequence>
<dbReference type="Gene3D" id="3.40.50.10140">
    <property type="entry name" value="Toll/interleukin-1 receptor homology (TIR) domain"/>
    <property type="match status" value="1"/>
</dbReference>
<dbReference type="GO" id="GO:0007165">
    <property type="term" value="P:signal transduction"/>
    <property type="evidence" value="ECO:0007669"/>
    <property type="project" value="InterPro"/>
</dbReference>
<reference evidence="2" key="1">
    <citation type="submission" date="2022-06" db="EMBL/GenBank/DDBJ databases">
        <title>Gracilimonas sp. CAU 1638 isolated from sea sediment.</title>
        <authorList>
            <person name="Kim W."/>
        </authorList>
    </citation>
    <scope>NUCLEOTIDE SEQUENCE</scope>
    <source>
        <strain evidence="2">CAU 1638</strain>
    </source>
</reference>
<dbReference type="Proteomes" id="UP001139125">
    <property type="component" value="Unassembled WGS sequence"/>
</dbReference>
<gene>
    <name evidence="2" type="ORF">NM125_09530</name>
</gene>
<evidence type="ECO:0000313" key="3">
    <source>
        <dbReference type="Proteomes" id="UP001139125"/>
    </source>
</evidence>
<keyword evidence="3" id="KW-1185">Reference proteome</keyword>
<accession>A0A9X2L507</accession>
<keyword evidence="2" id="KW-0675">Receptor</keyword>
<protein>
    <submittedName>
        <fullName evidence="2">Toll/interleukin-1 receptor domain-containing protein</fullName>
    </submittedName>
</protein>
<feature type="domain" description="TIR" evidence="1">
    <location>
        <begin position="7"/>
        <end position="96"/>
    </location>
</feature>
<evidence type="ECO:0000259" key="1">
    <source>
        <dbReference type="Pfam" id="PF13676"/>
    </source>
</evidence>
<organism evidence="2 3">
    <name type="scientific">Gracilimonas sediminicola</name>
    <dbReference type="NCBI Taxonomy" id="2952158"/>
    <lineage>
        <taxon>Bacteria</taxon>
        <taxon>Pseudomonadati</taxon>
        <taxon>Balneolota</taxon>
        <taxon>Balneolia</taxon>
        <taxon>Balneolales</taxon>
        <taxon>Balneolaceae</taxon>
        <taxon>Gracilimonas</taxon>
    </lineage>
</organism>
<dbReference type="SUPFAM" id="SSF52200">
    <property type="entry name" value="Toll/Interleukin receptor TIR domain"/>
    <property type="match status" value="1"/>
</dbReference>
<dbReference type="InterPro" id="IPR035897">
    <property type="entry name" value="Toll_tir_struct_dom_sf"/>
</dbReference>
<comment type="caution">
    <text evidence="2">The sequence shown here is derived from an EMBL/GenBank/DDBJ whole genome shotgun (WGS) entry which is preliminary data.</text>
</comment>
<proteinExistence type="predicted"/>
<name>A0A9X2L507_9BACT</name>
<dbReference type="RefSeq" id="WP_255134675.1">
    <property type="nucleotide sequence ID" value="NZ_JANDBC010000001.1"/>
</dbReference>